<feature type="short sequence motif" description="TonB C-terminal box" evidence="15">
    <location>
        <begin position="693"/>
        <end position="710"/>
    </location>
</feature>
<dbReference type="EMBL" id="CP017076">
    <property type="protein sequence ID" value="AOR79894.1"/>
    <property type="molecule type" value="Genomic_DNA"/>
</dbReference>
<keyword evidence="23" id="KW-1185">Reference proteome</keyword>
<keyword evidence="4 14" id="KW-1134">Transmembrane beta strand</keyword>
<dbReference type="Gene3D" id="2.170.130.10">
    <property type="entry name" value="TonB-dependent receptor, plug domain"/>
    <property type="match status" value="1"/>
</dbReference>
<dbReference type="InterPro" id="IPR010917">
    <property type="entry name" value="TonB_rcpt_CS"/>
</dbReference>
<keyword evidence="13 14" id="KW-0998">Cell outer membrane</keyword>
<evidence type="ECO:0000313" key="20">
    <source>
        <dbReference type="EMBL" id="AOR79894.1"/>
    </source>
</evidence>
<feature type="chain" id="PRO_5014496940" evidence="17">
    <location>
        <begin position="29"/>
        <end position="710"/>
    </location>
</feature>
<organism evidence="21 22">
    <name type="scientific">Novosphingobium resinovorum</name>
    <dbReference type="NCBI Taxonomy" id="158500"/>
    <lineage>
        <taxon>Bacteria</taxon>
        <taxon>Pseudomonadati</taxon>
        <taxon>Pseudomonadota</taxon>
        <taxon>Alphaproteobacteria</taxon>
        <taxon>Sphingomonadales</taxon>
        <taxon>Sphingomonadaceae</taxon>
        <taxon>Novosphingobium</taxon>
    </lineage>
</organism>
<keyword evidence="3 14" id="KW-0813">Transport</keyword>
<evidence type="ECO:0000256" key="12">
    <source>
        <dbReference type="ARBA" id="ARBA00023170"/>
    </source>
</evidence>
<dbReference type="eggNOG" id="COG4773">
    <property type="taxonomic scope" value="Bacteria"/>
</dbReference>
<dbReference type="Proteomes" id="UP000094626">
    <property type="component" value="Plasmid pSA1"/>
</dbReference>
<reference evidence="21 22" key="1">
    <citation type="submission" date="2014-03" db="EMBL/GenBank/DDBJ databases">
        <title>Whole genome sequence of Novosphingobium resinovorum KF1.</title>
        <authorList>
            <person name="Gan H.M."/>
            <person name="Gan H.Y."/>
            <person name="Chew T.H."/>
            <person name="Savka M.A."/>
        </authorList>
    </citation>
    <scope>NUCLEOTIDE SEQUENCE [LARGE SCALE GENOMIC DNA]</scope>
    <source>
        <strain evidence="21 22">KF1</strain>
    </source>
</reference>
<feature type="domain" description="TonB-dependent receptor plug" evidence="19">
    <location>
        <begin position="69"/>
        <end position="169"/>
    </location>
</feature>
<evidence type="ECO:0000313" key="22">
    <source>
        <dbReference type="Proteomes" id="UP000024329"/>
    </source>
</evidence>
<evidence type="ECO:0000313" key="23">
    <source>
        <dbReference type="Proteomes" id="UP000094626"/>
    </source>
</evidence>
<gene>
    <name evidence="20" type="ORF">BES08_24415</name>
    <name evidence="21" type="ORF">BV97_02901</name>
</gene>
<evidence type="ECO:0000256" key="9">
    <source>
        <dbReference type="ARBA" id="ARBA00023065"/>
    </source>
</evidence>
<dbReference type="Proteomes" id="UP000024329">
    <property type="component" value="Unassembled WGS sequence"/>
</dbReference>
<reference evidence="23" key="3">
    <citation type="journal article" date="2017" name="J. Biotechnol.">
        <title>Complete genome sequence of Novosphingobium resinovorum SA1, a versatile xenobiotic-degrading bacterium capable of utilizing sulfanilic acid.</title>
        <authorList>
            <person name="Hegedus B."/>
            <person name="Kos P.B."/>
            <person name="Balint B."/>
            <person name="Maroti G."/>
            <person name="Gan H.M."/>
            <person name="Perei K."/>
            <person name="Rakhely G."/>
        </authorList>
    </citation>
    <scope>NUCLEOTIDE SEQUENCE [LARGE SCALE GENOMIC DNA]</scope>
    <source>
        <strain evidence="23">SA1</strain>
    </source>
</reference>
<evidence type="ECO:0000256" key="14">
    <source>
        <dbReference type="PROSITE-ProRule" id="PRU01360"/>
    </source>
</evidence>
<keyword evidence="20" id="KW-0614">Plasmid</keyword>
<evidence type="ECO:0000256" key="15">
    <source>
        <dbReference type="PROSITE-ProRule" id="PRU10144"/>
    </source>
</evidence>
<keyword evidence="11 14" id="KW-0472">Membrane</keyword>
<evidence type="ECO:0000256" key="13">
    <source>
        <dbReference type="ARBA" id="ARBA00023237"/>
    </source>
</evidence>
<sequence length="710" mass="77377">MYLHPSCLRAGTSTLALVLTTIAAPAFADEAADGAPQDVSSSEITVLGARSKDYKVDQLTTATRTGTSIMDVPQSIQFVPRDVIDDQQILDLTSALRNVSGIQAGTDAGNRSESFTIRGFRSSYYAIDSIMLSPAIETNDSYRDLANVERIEVLKGPASVLYGRGDPGGLINIVTKQPRFERGMNFSVQGGSNDFMRGQVDVTGPVDAAKTLAVRFIAAAQTGDTFRDVFQPYRRQFLSGSVLWQPTDRTRVIASLTYAHQKNQTDRGIVATTDADGDLVVNLPRERFLGEAWATTESSRYEFNYRIEHELADWLTVRQIGHYDEGKLDLFGINYGTSVAVNAITGARTVTRTAVEQHENNHNYDAQADMVARFSTGGIGHTVVFGGEYVKSYRFRTFARATLARIDIDNPEYGAQPGTFVLAADREVKSKSLSGYLQDQIDIGEHVNLLAGVRYDHAQQSDHGSTQYASDDKAWSPRVGVVFKPVPNVSLFADFTRSFQSKPEPTIDGKPIDPEKGKQYEAGIKAELFGGRLASTLSVYQLTRENVTQQDPNNVGYNINAGVQRSQGVEFDMSGAITPSVKVIANGAYTDATVRSSTDYAKGNKLIGVPKWSGSLWVTLEPVDGPLSRFGLGGGVVAASNRMGNLENTFSVGGYTRFDSSLWYKLADKVRLTVNVKNITNQYYIASTVSRAQITPGEGRSFLVGLSGGF</sequence>
<feature type="signal peptide" evidence="17">
    <location>
        <begin position="1"/>
        <end position="28"/>
    </location>
</feature>
<dbReference type="FunFam" id="2.40.170.20:FF:000005">
    <property type="entry name" value="TonB-dependent siderophore receptor"/>
    <property type="match status" value="1"/>
</dbReference>
<dbReference type="SUPFAM" id="SSF56935">
    <property type="entry name" value="Porins"/>
    <property type="match status" value="1"/>
</dbReference>
<dbReference type="Pfam" id="PF07715">
    <property type="entry name" value="Plug"/>
    <property type="match status" value="1"/>
</dbReference>
<dbReference type="InterPro" id="IPR039426">
    <property type="entry name" value="TonB-dep_rcpt-like"/>
</dbReference>
<evidence type="ECO:0000256" key="5">
    <source>
        <dbReference type="ARBA" id="ARBA00022496"/>
    </source>
</evidence>
<dbReference type="GO" id="GO:0038023">
    <property type="term" value="F:signaling receptor activity"/>
    <property type="evidence" value="ECO:0007669"/>
    <property type="project" value="InterPro"/>
</dbReference>
<keyword evidence="5" id="KW-0410">Iron transport</keyword>
<dbReference type="PATRIC" id="fig|158500.4.peg.2968"/>
<evidence type="ECO:0000313" key="21">
    <source>
        <dbReference type="EMBL" id="EZP81240.1"/>
    </source>
</evidence>
<evidence type="ECO:0000256" key="16">
    <source>
        <dbReference type="RuleBase" id="RU003357"/>
    </source>
</evidence>
<keyword evidence="8" id="KW-0408">Iron</keyword>
<dbReference type="Gene3D" id="2.40.170.20">
    <property type="entry name" value="TonB-dependent receptor, beta-barrel domain"/>
    <property type="match status" value="1"/>
</dbReference>
<keyword evidence="7 17" id="KW-0732">Signal</keyword>
<comment type="subcellular location">
    <subcellularLocation>
        <location evidence="1 14">Cell outer membrane</location>
        <topology evidence="1 14">Multi-pass membrane protein</topology>
    </subcellularLocation>
</comment>
<geneLocation type="plasmid" evidence="20 23">
    <name>pSA1</name>
</geneLocation>
<evidence type="ECO:0000256" key="11">
    <source>
        <dbReference type="ARBA" id="ARBA00023136"/>
    </source>
</evidence>
<dbReference type="Pfam" id="PF00593">
    <property type="entry name" value="TonB_dep_Rec_b-barrel"/>
    <property type="match status" value="1"/>
</dbReference>
<dbReference type="GO" id="GO:0015344">
    <property type="term" value="F:siderophore uptake transmembrane transporter activity"/>
    <property type="evidence" value="ECO:0007669"/>
    <property type="project" value="TreeGrafter"/>
</dbReference>
<evidence type="ECO:0000256" key="17">
    <source>
        <dbReference type="SAM" id="SignalP"/>
    </source>
</evidence>
<comment type="similarity">
    <text evidence="2 14 16">Belongs to the TonB-dependent receptor family.</text>
</comment>
<feature type="domain" description="TonB-dependent receptor-like beta-barrel" evidence="18">
    <location>
        <begin position="244"/>
        <end position="679"/>
    </location>
</feature>
<dbReference type="PROSITE" id="PS52016">
    <property type="entry name" value="TONB_DEPENDENT_REC_3"/>
    <property type="match status" value="1"/>
</dbReference>
<keyword evidence="10 16" id="KW-0798">TonB box</keyword>
<evidence type="ECO:0000256" key="10">
    <source>
        <dbReference type="ARBA" id="ARBA00023077"/>
    </source>
</evidence>
<dbReference type="KEGG" id="nre:BES08_24415"/>
<keyword evidence="9" id="KW-0406">Ion transport</keyword>
<dbReference type="InterPro" id="IPR012910">
    <property type="entry name" value="Plug_dom"/>
</dbReference>
<dbReference type="NCBIfam" id="TIGR01783">
    <property type="entry name" value="TonB-siderophor"/>
    <property type="match status" value="1"/>
</dbReference>
<dbReference type="FunFam" id="2.170.130.10:FF:000001">
    <property type="entry name" value="Catecholate siderophore TonB-dependent receptor"/>
    <property type="match status" value="1"/>
</dbReference>
<dbReference type="InterPro" id="IPR036942">
    <property type="entry name" value="Beta-barrel_TonB_sf"/>
</dbReference>
<dbReference type="GO" id="GO:0015891">
    <property type="term" value="P:siderophore transport"/>
    <property type="evidence" value="ECO:0007669"/>
    <property type="project" value="InterPro"/>
</dbReference>
<accession>A0A031JWD8</accession>
<dbReference type="GO" id="GO:0009279">
    <property type="term" value="C:cell outer membrane"/>
    <property type="evidence" value="ECO:0007669"/>
    <property type="project" value="UniProtKB-SubCell"/>
</dbReference>
<dbReference type="PANTHER" id="PTHR32552:SF68">
    <property type="entry name" value="FERRICHROME OUTER MEMBRANE TRANSPORTER_PHAGE RECEPTOR"/>
    <property type="match status" value="1"/>
</dbReference>
<evidence type="ECO:0000256" key="3">
    <source>
        <dbReference type="ARBA" id="ARBA00022448"/>
    </source>
</evidence>
<dbReference type="InterPro" id="IPR010105">
    <property type="entry name" value="TonB_sidphr_rcpt"/>
</dbReference>
<dbReference type="EMBL" id="JFYZ01000013">
    <property type="protein sequence ID" value="EZP81240.1"/>
    <property type="molecule type" value="Genomic_DNA"/>
</dbReference>
<evidence type="ECO:0000256" key="4">
    <source>
        <dbReference type="ARBA" id="ARBA00022452"/>
    </source>
</evidence>
<evidence type="ECO:0000259" key="19">
    <source>
        <dbReference type="Pfam" id="PF07715"/>
    </source>
</evidence>
<evidence type="ECO:0000256" key="6">
    <source>
        <dbReference type="ARBA" id="ARBA00022692"/>
    </source>
</evidence>
<dbReference type="PANTHER" id="PTHR32552">
    <property type="entry name" value="FERRICHROME IRON RECEPTOR-RELATED"/>
    <property type="match status" value="1"/>
</dbReference>
<dbReference type="RefSeq" id="WP_008832873.1">
    <property type="nucleotide sequence ID" value="NZ_CP017076.1"/>
</dbReference>
<evidence type="ECO:0000256" key="8">
    <source>
        <dbReference type="ARBA" id="ARBA00023004"/>
    </source>
</evidence>
<dbReference type="InterPro" id="IPR000531">
    <property type="entry name" value="Beta-barrel_TonB"/>
</dbReference>
<dbReference type="PROSITE" id="PS01156">
    <property type="entry name" value="TONB_DEPENDENT_REC_2"/>
    <property type="match status" value="1"/>
</dbReference>
<protein>
    <submittedName>
        <fullName evidence="21">TonB-dependent outer membrane siderophore receptor</fullName>
    </submittedName>
</protein>
<proteinExistence type="inferred from homology"/>
<evidence type="ECO:0000256" key="7">
    <source>
        <dbReference type="ARBA" id="ARBA00022729"/>
    </source>
</evidence>
<dbReference type="AlphaFoldDB" id="A0A031JWD8"/>
<keyword evidence="12 21" id="KW-0675">Receptor</keyword>
<reference evidence="20" key="2">
    <citation type="submission" date="2016-08" db="EMBL/GenBank/DDBJ databases">
        <authorList>
            <person name="Seilhamer J.J."/>
        </authorList>
    </citation>
    <scope>NUCLEOTIDE SEQUENCE [LARGE SCALE GENOMIC DNA]</scope>
    <source>
        <strain evidence="20">SA1</strain>
        <plasmid evidence="20">pSA1</plasmid>
    </source>
</reference>
<name>A0A031JWD8_9SPHN</name>
<evidence type="ECO:0000256" key="2">
    <source>
        <dbReference type="ARBA" id="ARBA00009810"/>
    </source>
</evidence>
<dbReference type="CDD" id="cd01347">
    <property type="entry name" value="ligand_gated_channel"/>
    <property type="match status" value="1"/>
</dbReference>
<evidence type="ECO:0000259" key="18">
    <source>
        <dbReference type="Pfam" id="PF00593"/>
    </source>
</evidence>
<dbReference type="InterPro" id="IPR037066">
    <property type="entry name" value="Plug_dom_sf"/>
</dbReference>
<keyword evidence="6 14" id="KW-0812">Transmembrane</keyword>
<evidence type="ECO:0000256" key="1">
    <source>
        <dbReference type="ARBA" id="ARBA00004571"/>
    </source>
</evidence>